<feature type="transmembrane region" description="Helical" evidence="1">
    <location>
        <begin position="58"/>
        <end position="79"/>
    </location>
</feature>
<evidence type="ECO:0000313" key="3">
    <source>
        <dbReference type="Proteomes" id="UP000218332"/>
    </source>
</evidence>
<keyword evidence="3" id="KW-1185">Reference proteome</keyword>
<sequence>MATGIGTYFASKDQDQWIDDFLEADAILLEGGVVTDQTAPLMETMLDTAQSLGTENGIFMGHFMSVAVMFGLGCLVHAFGGRKDRLLLEYYDRAVSDNER</sequence>
<dbReference type="AlphaFoldDB" id="A0A2A2HZL5"/>
<comment type="caution">
    <text evidence="2">The sequence shown here is derived from an EMBL/GenBank/DDBJ whole genome shotgun (WGS) entry which is preliminary data.</text>
</comment>
<keyword evidence="1" id="KW-1133">Transmembrane helix</keyword>
<dbReference type="EMBL" id="NMPM01000163">
    <property type="protein sequence ID" value="PAV24476.1"/>
    <property type="molecule type" value="Genomic_DNA"/>
</dbReference>
<protein>
    <submittedName>
        <fullName evidence="2">Uncharacterized protein</fullName>
    </submittedName>
</protein>
<evidence type="ECO:0000256" key="1">
    <source>
        <dbReference type="SAM" id="Phobius"/>
    </source>
</evidence>
<keyword evidence="1" id="KW-0812">Transmembrane</keyword>
<proteinExistence type="predicted"/>
<organism evidence="2 3">
    <name type="scientific">Tamilnaduibacter salinus</name>
    <dbReference type="NCBI Taxonomy" id="1484056"/>
    <lineage>
        <taxon>Bacteria</taxon>
        <taxon>Pseudomonadati</taxon>
        <taxon>Pseudomonadota</taxon>
        <taxon>Gammaproteobacteria</taxon>
        <taxon>Pseudomonadales</taxon>
        <taxon>Marinobacteraceae</taxon>
        <taxon>Tamilnaduibacter</taxon>
    </lineage>
</organism>
<dbReference type="RefSeq" id="WP_095612411.1">
    <property type="nucleotide sequence ID" value="NZ_NMPM01000163.1"/>
</dbReference>
<gene>
    <name evidence="2" type="ORF">CF392_16055</name>
</gene>
<keyword evidence="1" id="KW-0472">Membrane</keyword>
<dbReference type="Proteomes" id="UP000218332">
    <property type="component" value="Unassembled WGS sequence"/>
</dbReference>
<name>A0A2A2HZL5_9GAMM</name>
<evidence type="ECO:0000313" key="2">
    <source>
        <dbReference type="EMBL" id="PAV24476.1"/>
    </source>
</evidence>
<accession>A0A2A2HZL5</accession>
<reference evidence="2 3" key="1">
    <citation type="submission" date="2017-07" db="EMBL/GenBank/DDBJ databases">
        <title>Tamlnaduibacter salinus (Mi-7) genome sequencing.</title>
        <authorList>
            <person name="Verma A."/>
            <person name="Krishnamurthi S."/>
        </authorList>
    </citation>
    <scope>NUCLEOTIDE SEQUENCE [LARGE SCALE GENOMIC DNA]</scope>
    <source>
        <strain evidence="2 3">Mi-7</strain>
    </source>
</reference>